<evidence type="ECO:0000313" key="1">
    <source>
        <dbReference type="EMBL" id="KAJ8886747.1"/>
    </source>
</evidence>
<dbReference type="EMBL" id="JARBHB010000004">
    <property type="protein sequence ID" value="KAJ8886747.1"/>
    <property type="molecule type" value="Genomic_DNA"/>
</dbReference>
<dbReference type="Proteomes" id="UP001159363">
    <property type="component" value="Chromosome X"/>
</dbReference>
<organism evidence="1 2">
    <name type="scientific">Dryococelus australis</name>
    <dbReference type="NCBI Taxonomy" id="614101"/>
    <lineage>
        <taxon>Eukaryota</taxon>
        <taxon>Metazoa</taxon>
        <taxon>Ecdysozoa</taxon>
        <taxon>Arthropoda</taxon>
        <taxon>Hexapoda</taxon>
        <taxon>Insecta</taxon>
        <taxon>Pterygota</taxon>
        <taxon>Neoptera</taxon>
        <taxon>Polyneoptera</taxon>
        <taxon>Phasmatodea</taxon>
        <taxon>Verophasmatodea</taxon>
        <taxon>Anareolatae</taxon>
        <taxon>Phasmatidae</taxon>
        <taxon>Eurycanthinae</taxon>
        <taxon>Dryococelus</taxon>
    </lineage>
</organism>
<protein>
    <submittedName>
        <fullName evidence="1">Uncharacterized protein</fullName>
    </submittedName>
</protein>
<proteinExistence type="predicted"/>
<keyword evidence="2" id="KW-1185">Reference proteome</keyword>
<gene>
    <name evidence="1" type="ORF">PR048_012959</name>
</gene>
<name>A0ABQ9HR90_9NEOP</name>
<reference evidence="1 2" key="1">
    <citation type="submission" date="2023-02" db="EMBL/GenBank/DDBJ databases">
        <title>LHISI_Scaffold_Assembly.</title>
        <authorList>
            <person name="Stuart O.P."/>
            <person name="Cleave R."/>
            <person name="Magrath M.J.L."/>
            <person name="Mikheyev A.S."/>
        </authorList>
    </citation>
    <scope>NUCLEOTIDE SEQUENCE [LARGE SCALE GENOMIC DNA]</scope>
    <source>
        <strain evidence="1">Daus_M_001</strain>
        <tissue evidence="1">Leg muscle</tissue>
    </source>
</reference>
<comment type="caution">
    <text evidence="1">The sequence shown here is derived from an EMBL/GenBank/DDBJ whole genome shotgun (WGS) entry which is preliminary data.</text>
</comment>
<sequence length="82" mass="9223">MMIIEAKARLTTPKGNDEDDCCFHSIAFAELVAFLEDMNSDENNAPVLKLMDIAHMYKVRPEQLGLVAEKCIHTTALDQLSR</sequence>
<evidence type="ECO:0000313" key="2">
    <source>
        <dbReference type="Proteomes" id="UP001159363"/>
    </source>
</evidence>
<accession>A0ABQ9HR90</accession>